<reference evidence="2 3" key="1">
    <citation type="journal article" date="2006" name="Science">
        <title>Phytophthora genome sequences uncover evolutionary origins and mechanisms of pathogenesis.</title>
        <authorList>
            <person name="Tyler B.M."/>
            <person name="Tripathy S."/>
            <person name="Zhang X."/>
            <person name="Dehal P."/>
            <person name="Jiang R.H."/>
            <person name="Aerts A."/>
            <person name="Arredondo F.D."/>
            <person name="Baxter L."/>
            <person name="Bensasson D."/>
            <person name="Beynon J.L."/>
            <person name="Chapman J."/>
            <person name="Damasceno C.M."/>
            <person name="Dorrance A.E."/>
            <person name="Dou D."/>
            <person name="Dickerman A.W."/>
            <person name="Dubchak I.L."/>
            <person name="Garbelotto M."/>
            <person name="Gijzen M."/>
            <person name="Gordon S.G."/>
            <person name="Govers F."/>
            <person name="Grunwald N.J."/>
            <person name="Huang W."/>
            <person name="Ivors K.L."/>
            <person name="Jones R.W."/>
            <person name="Kamoun S."/>
            <person name="Krampis K."/>
            <person name="Lamour K.H."/>
            <person name="Lee M.K."/>
            <person name="McDonald W.H."/>
            <person name="Medina M."/>
            <person name="Meijer H.J."/>
            <person name="Nordberg E.K."/>
            <person name="Maclean D.J."/>
            <person name="Ospina-Giraldo M.D."/>
            <person name="Morris P.F."/>
            <person name="Phuntumart V."/>
            <person name="Putnam N.H."/>
            <person name="Rash S."/>
            <person name="Rose J.K."/>
            <person name="Sakihama Y."/>
            <person name="Salamov A.A."/>
            <person name="Savidor A."/>
            <person name="Scheuring C.F."/>
            <person name="Smith B.M."/>
            <person name="Sobral B.W."/>
            <person name="Terry A."/>
            <person name="Torto-Alalibo T.A."/>
            <person name="Win J."/>
            <person name="Xu Z."/>
            <person name="Zhang H."/>
            <person name="Grigoriev I.V."/>
            <person name="Rokhsar D.S."/>
            <person name="Boore J.L."/>
        </authorList>
    </citation>
    <scope>NUCLEOTIDE SEQUENCE [LARGE SCALE GENOMIC DNA]</scope>
    <source>
        <strain evidence="2 3">P6497</strain>
    </source>
</reference>
<dbReference type="Pfam" id="PF20253">
    <property type="entry name" value="DUF6604"/>
    <property type="match status" value="1"/>
</dbReference>
<gene>
    <name evidence="2" type="ORF">PHYSODRAFT_264363</name>
</gene>
<protein>
    <recommendedName>
        <fullName evidence="1">DUF6604 domain-containing protein</fullName>
    </recommendedName>
</protein>
<feature type="domain" description="DUF6604" evidence="1">
    <location>
        <begin position="75"/>
        <end position="187"/>
    </location>
</feature>
<name>G4ZGL6_PHYSP</name>
<proteinExistence type="predicted"/>
<dbReference type="InParanoid" id="G4ZGL6"/>
<accession>G4ZGL6</accession>
<evidence type="ECO:0000313" key="3">
    <source>
        <dbReference type="Proteomes" id="UP000002640"/>
    </source>
</evidence>
<dbReference type="KEGG" id="psoj:PHYSODRAFT_264363"/>
<dbReference type="Proteomes" id="UP000002640">
    <property type="component" value="Unassembled WGS sequence"/>
</dbReference>
<evidence type="ECO:0000313" key="2">
    <source>
        <dbReference type="EMBL" id="EGZ17098.1"/>
    </source>
</evidence>
<dbReference type="AlphaFoldDB" id="G4ZGL6"/>
<keyword evidence="3" id="KW-1185">Reference proteome</keyword>
<organism evidence="2 3">
    <name type="scientific">Phytophthora sojae (strain P6497)</name>
    <name type="common">Soybean stem and root rot agent</name>
    <name type="synonym">Phytophthora megasperma f. sp. glycines</name>
    <dbReference type="NCBI Taxonomy" id="1094619"/>
    <lineage>
        <taxon>Eukaryota</taxon>
        <taxon>Sar</taxon>
        <taxon>Stramenopiles</taxon>
        <taxon>Oomycota</taxon>
        <taxon>Peronosporomycetes</taxon>
        <taxon>Peronosporales</taxon>
        <taxon>Peronosporaceae</taxon>
        <taxon>Phytophthora</taxon>
    </lineage>
</organism>
<dbReference type="GeneID" id="20639598"/>
<dbReference type="InterPro" id="IPR046539">
    <property type="entry name" value="DUF6604"/>
</dbReference>
<evidence type="ECO:0000259" key="1">
    <source>
        <dbReference type="Pfam" id="PF20253"/>
    </source>
</evidence>
<sequence length="272" mass="30810">MRATSAQRPSFSTGYYGREGGGVTQANGYRLLDALSDVVNEIAAEPTTLTPKLLVELPKALTACRCAITLRIEVKPSQKSTEELAGSRFENYYEVLQVDEDYFPDEEIFEKDKHTPKKAKTERKRLFDEAFAEDMRLEVVYFFLELEELVEGVFNIYDQVKKQERTMAEAAVVAKVAMDWASALTAKLQLKYPSLKTAEDVLVVVMEHAPSCLKAQMLKLETEVCEKFEKEKSYRFVPGMLLSDFVNVWGTLDKFAVAIPSDENRLICFPDG</sequence>
<dbReference type="RefSeq" id="XP_009526156.1">
    <property type="nucleotide sequence ID" value="XM_009527861.1"/>
</dbReference>
<dbReference type="EMBL" id="JH159154">
    <property type="protein sequence ID" value="EGZ17098.1"/>
    <property type="molecule type" value="Genomic_DNA"/>
</dbReference>